<keyword evidence="6" id="KW-1185">Reference proteome</keyword>
<name>A0A7F5RJ58_AGRPL</name>
<feature type="region of interest" description="Disordered" evidence="2">
    <location>
        <begin position="409"/>
        <end position="591"/>
    </location>
</feature>
<evidence type="ECO:0000256" key="2">
    <source>
        <dbReference type="SAM" id="MobiDB-lite"/>
    </source>
</evidence>
<evidence type="ECO:0000256" key="4">
    <source>
        <dbReference type="SAM" id="SignalP"/>
    </source>
</evidence>
<feature type="region of interest" description="Disordered" evidence="2">
    <location>
        <begin position="1263"/>
        <end position="1285"/>
    </location>
</feature>
<keyword evidence="1" id="KW-0175">Coiled coil</keyword>
<evidence type="ECO:0000313" key="8">
    <source>
        <dbReference type="RefSeq" id="XP_025836002.1"/>
    </source>
</evidence>
<reference evidence="7 8" key="1">
    <citation type="submission" date="2025-04" db="UniProtKB">
        <authorList>
            <consortium name="RefSeq"/>
        </authorList>
    </citation>
    <scope>IDENTIFICATION</scope>
    <source>
        <tissue evidence="7 8">Entire body</tissue>
    </source>
</reference>
<feature type="transmembrane region" description="Helical" evidence="3">
    <location>
        <begin position="33"/>
        <end position="57"/>
    </location>
</feature>
<feature type="signal peptide" evidence="4">
    <location>
        <begin position="1"/>
        <end position="23"/>
    </location>
</feature>
<organism evidence="6 7">
    <name type="scientific">Agrilus planipennis</name>
    <name type="common">Emerald ash borer</name>
    <name type="synonym">Agrilus marcopoli</name>
    <dbReference type="NCBI Taxonomy" id="224129"/>
    <lineage>
        <taxon>Eukaryota</taxon>
        <taxon>Metazoa</taxon>
        <taxon>Ecdysozoa</taxon>
        <taxon>Arthropoda</taxon>
        <taxon>Hexapoda</taxon>
        <taxon>Insecta</taxon>
        <taxon>Pterygota</taxon>
        <taxon>Neoptera</taxon>
        <taxon>Endopterygota</taxon>
        <taxon>Coleoptera</taxon>
        <taxon>Polyphaga</taxon>
        <taxon>Elateriformia</taxon>
        <taxon>Buprestoidea</taxon>
        <taxon>Buprestidae</taxon>
        <taxon>Agrilinae</taxon>
        <taxon>Agrilus</taxon>
    </lineage>
</organism>
<accession>A0A7F5RJ58</accession>
<sequence>MASEIRRLLSGLLVFCVFSVVASQEEVTCYGPGSIAATVFITIVVTLVALYLLYLLLTRYWKKNNDKHLILETDPEKGKGEYAFDNPGFKDTTLASAFNETEKNKTDSLKTKWSHWSPLSALTAKSEKRTFLDDSVIGKDEIKVVCLRSHDFTGLGFNIFGNMRDGIFIKDILHRGPAFESGKLKSGDCIKSITINFEHIVYEDALTILSYASPYEVIIEAQGEKRGFNPTGQVGQPRHPLFRSSSNTDLVQIGKTAKKRLFHANAINNSLNSSFSSLQKNRSNATTLERKHSNSPNIGYQKDLLKAQLEQRILEDHDVNLKNKREMVEDDLKKINNRMQKSENKLQKFGIRVLPPEISPHSKEQVSPKTTENSQNDNNANLERNSLLNSVMSEYDRLSIDEVDKREKKTVQEVKQQETPEHSIVQVDENKDISNFDRSPNQSSVRRDENGIPQEIPSHMHNVAMAAKRNRKSSTDKMIDELDGSKTPKKSKGRAPAPPEENSLSINTNIENGEPECVRSHKEVGGTEGKTYPEKHPDEIFKHCSPKYNKSHNQHSNSGPKENGKPTINNLNENGISGYALDSDAESDNQSSVNTIALNSSDITIHHIEDNEEIQNRRTASTGDLSKLQRAKKGGGSTLERAQSLDIADTGITLPKKHKSDNLEMTGSDESVYEKYMMYKEPRLSLVLDGLNTFQRSRLKKSTEWGNLEDAILNLDKDTNSEESKPPSYENSSSREFDALVNKINEIKNEDVKDVENEMVNDIAKKDVLHKTYNDLTEIMNDEKSNIMEELSKQHSDRIILKNLSPYDDISVLKDMENAPSSIDDTSLENVELKILPEEPLLMETTAANPKAVLTATSPPPEDLLETNGITTSEIEMYLSEDNADQKAEAPKRKSRNQIWPTFETQTEKPTIPPRKPEPPLRRPEPHLREKHRHPEVESAEKKNENIITVTKVEVTAVEEPQIITNLTELDIPTTESEAKKCQTTTTITLNSGVNVSKPILGNEEPAVPSPSDKSRVQISSRFFKPKLMKEFSENLIIAERLFGLNDPFYNSMDSSSLDLNVSDDMKVSRHSLGNLQTEATALPLEKSSKQFENNISSIMIESPYQTSVIDQLSASSSLPINENYVADSDASMNNTTSLYTTALDQTLTQANESLKTVSEVEVEEEDKNVPVTTPDIIKNITLTEVINTVNTQMSLLDNKPKSLKLQVVGDSESDENNKNVAKKLIYEETPVDKNSTVNITDSSDSNDSLTFVTEIRVSPNASVSSNISDTDTYSISPEDPSHKNLENKFESYVKNFETNRKMFGSPVNSTTHYKTESRIPSKITSNSDKNQPEKDLQKIHEIVEEQLKKLPEMRFSTSSYESTSKIPEKRSSHIEQIRSNFEKNSNDKSPTKPKAEGVKSRIPVATQKTPPTSPERRDSRPDSEINSDILELMSSKVHSTPVCSNLRYQPKIPTKNVTVTSIRGNSKIPSGIPGRPPIPTRKPENLEAQSNGNGESSFKQWVFTQSESAVTNIIVDNFKPEQK</sequence>
<dbReference type="PROSITE" id="PS50106">
    <property type="entry name" value="PDZ"/>
    <property type="match status" value="1"/>
</dbReference>
<feature type="chain" id="PRO_5044657296" evidence="4">
    <location>
        <begin position="24"/>
        <end position="1524"/>
    </location>
</feature>
<feature type="compositionally biased region" description="Polar residues" evidence="2">
    <location>
        <begin position="1263"/>
        <end position="1276"/>
    </location>
</feature>
<feature type="region of interest" description="Disordered" evidence="2">
    <location>
        <begin position="716"/>
        <end position="735"/>
    </location>
</feature>
<dbReference type="GeneID" id="108736511"/>
<dbReference type="SMART" id="SM00228">
    <property type="entry name" value="PDZ"/>
    <property type="match status" value="1"/>
</dbReference>
<dbReference type="InterPro" id="IPR036034">
    <property type="entry name" value="PDZ_sf"/>
</dbReference>
<feature type="compositionally biased region" description="Basic and acidic residues" evidence="2">
    <location>
        <begin position="409"/>
        <end position="421"/>
    </location>
</feature>
<evidence type="ECO:0000256" key="1">
    <source>
        <dbReference type="SAM" id="Coils"/>
    </source>
</evidence>
<feature type="compositionally biased region" description="Polar residues" evidence="2">
    <location>
        <begin position="367"/>
        <end position="382"/>
    </location>
</feature>
<feature type="compositionally biased region" description="Basic and acidic residues" evidence="2">
    <location>
        <begin position="473"/>
        <end position="486"/>
    </location>
</feature>
<feature type="region of interest" description="Disordered" evidence="2">
    <location>
        <begin position="1355"/>
        <end position="1425"/>
    </location>
</feature>
<keyword evidence="4" id="KW-0732">Signal</keyword>
<gene>
    <name evidence="7 8" type="primary">LOC108736511</name>
</gene>
<dbReference type="InterPro" id="IPR001478">
    <property type="entry name" value="PDZ"/>
</dbReference>
<proteinExistence type="predicted"/>
<feature type="compositionally biased region" description="Basic and acidic residues" evidence="2">
    <location>
        <begin position="716"/>
        <end position="725"/>
    </location>
</feature>
<dbReference type="SUPFAM" id="SSF50156">
    <property type="entry name" value="PDZ domain-like"/>
    <property type="match status" value="1"/>
</dbReference>
<dbReference type="RefSeq" id="XP_025836001.1">
    <property type="nucleotide sequence ID" value="XM_025980216.1"/>
</dbReference>
<keyword evidence="3" id="KW-1133">Transmembrane helix</keyword>
<dbReference type="Proteomes" id="UP000192223">
    <property type="component" value="Unplaced"/>
</dbReference>
<evidence type="ECO:0000313" key="6">
    <source>
        <dbReference type="Proteomes" id="UP000192223"/>
    </source>
</evidence>
<feature type="coiled-coil region" evidence="1">
    <location>
        <begin position="318"/>
        <end position="352"/>
    </location>
</feature>
<feature type="region of interest" description="Disordered" evidence="2">
    <location>
        <begin position="1465"/>
        <end position="1499"/>
    </location>
</feature>
<feature type="compositionally biased region" description="Polar residues" evidence="2">
    <location>
        <begin position="554"/>
        <end position="575"/>
    </location>
</feature>
<feature type="compositionally biased region" description="Polar residues" evidence="2">
    <location>
        <begin position="502"/>
        <end position="511"/>
    </location>
</feature>
<feature type="region of interest" description="Disordered" evidence="2">
    <location>
        <begin position="1308"/>
        <end position="1335"/>
    </location>
</feature>
<dbReference type="Gene3D" id="2.30.42.10">
    <property type="match status" value="1"/>
</dbReference>
<dbReference type="RefSeq" id="XP_025836002.1">
    <property type="nucleotide sequence ID" value="XM_025980217.1"/>
</dbReference>
<feature type="compositionally biased region" description="Basic and acidic residues" evidence="2">
    <location>
        <begin position="1415"/>
        <end position="1424"/>
    </location>
</feature>
<feature type="compositionally biased region" description="Basic and acidic residues" evidence="2">
    <location>
        <begin position="516"/>
        <end position="542"/>
    </location>
</feature>
<protein>
    <submittedName>
        <fullName evidence="7 8">Uncharacterized protein LOC108736511</fullName>
    </submittedName>
</protein>
<feature type="domain" description="PDZ" evidence="5">
    <location>
        <begin position="144"/>
        <end position="209"/>
    </location>
</feature>
<evidence type="ECO:0000256" key="3">
    <source>
        <dbReference type="SAM" id="Phobius"/>
    </source>
</evidence>
<feature type="compositionally biased region" description="Polar residues" evidence="2">
    <location>
        <begin position="1356"/>
        <end position="1366"/>
    </location>
</feature>
<dbReference type="KEGG" id="apln:108736511"/>
<evidence type="ECO:0000259" key="5">
    <source>
        <dbReference type="PROSITE" id="PS50106"/>
    </source>
</evidence>
<feature type="region of interest" description="Disordered" evidence="2">
    <location>
        <begin position="618"/>
        <end position="641"/>
    </location>
</feature>
<feature type="compositionally biased region" description="Basic and acidic residues" evidence="2">
    <location>
        <begin position="1367"/>
        <end position="1400"/>
    </location>
</feature>
<feature type="compositionally biased region" description="Polar residues" evidence="2">
    <location>
        <begin position="1488"/>
        <end position="1499"/>
    </location>
</feature>
<feature type="region of interest" description="Disordered" evidence="2">
    <location>
        <begin position="354"/>
        <end position="382"/>
    </location>
</feature>
<keyword evidence="3" id="KW-0812">Transmembrane</keyword>
<keyword evidence="3" id="KW-0472">Membrane</keyword>
<feature type="region of interest" description="Disordered" evidence="2">
    <location>
        <begin position="883"/>
        <end position="943"/>
    </location>
</feature>
<dbReference type="CDD" id="cd00136">
    <property type="entry name" value="PDZ_canonical"/>
    <property type="match status" value="1"/>
</dbReference>
<dbReference type="OrthoDB" id="447516at2759"/>
<evidence type="ECO:0000313" key="7">
    <source>
        <dbReference type="RefSeq" id="XP_025836001.1"/>
    </source>
</evidence>
<feature type="compositionally biased region" description="Basic and acidic residues" evidence="2">
    <location>
        <begin position="915"/>
        <end position="943"/>
    </location>
</feature>